<dbReference type="SUPFAM" id="SSF81415">
    <property type="entry name" value="Mitochondrial cytochrome c oxidase subunit VIc"/>
    <property type="match status" value="1"/>
</dbReference>
<keyword evidence="8 9" id="KW-0472">Membrane</keyword>
<dbReference type="EMBL" id="GGNE01000281">
    <property type="protein sequence ID" value="MIC88822.1"/>
    <property type="molecule type" value="Transcribed_RNA"/>
</dbReference>
<comment type="subcellular location">
    <subcellularLocation>
        <location evidence="1">Mitochondrion inner membrane</location>
        <topology evidence="1">Single-pass membrane protein</topology>
    </subcellularLocation>
</comment>
<dbReference type="GO" id="GO:0005743">
    <property type="term" value="C:mitochondrial inner membrane"/>
    <property type="evidence" value="ECO:0007669"/>
    <property type="project" value="UniProtKB-SubCell"/>
</dbReference>
<keyword evidence="5" id="KW-0999">Mitochondrion inner membrane</keyword>
<dbReference type="PANTHER" id="PTHR48416">
    <property type="entry name" value="CYTOCHROME C OXIDASE SUBUNIT 6C"/>
    <property type="match status" value="1"/>
</dbReference>
<reference evidence="10" key="1">
    <citation type="journal article" date="2018" name="Toxicon">
        <title>Venom-gland transcriptomics and venom proteomics of the giant Florida blue centipede, Scolopendra viridis.</title>
        <authorList>
            <person name="Ward M.J."/>
            <person name="Rokyta D.R."/>
        </authorList>
    </citation>
    <scope>NUCLEOTIDE SEQUENCE</scope>
    <source>
        <tissue evidence="10">Venom gland</tissue>
    </source>
</reference>
<dbReference type="InterPro" id="IPR037169">
    <property type="entry name" value="Cytochrome_c_oxidase_VIc_sf"/>
</dbReference>
<proteinExistence type="inferred from homology"/>
<protein>
    <submittedName>
        <fullName evidence="10">Cytochrome c oxidase subunit 6C</fullName>
    </submittedName>
</protein>
<evidence type="ECO:0000256" key="9">
    <source>
        <dbReference type="SAM" id="Phobius"/>
    </source>
</evidence>
<organism evidence="10">
    <name type="scientific">Scolopendra viridis</name>
    <name type="common">Giant centipede</name>
    <dbReference type="NCBI Taxonomy" id="118503"/>
    <lineage>
        <taxon>Eukaryota</taxon>
        <taxon>Metazoa</taxon>
        <taxon>Ecdysozoa</taxon>
        <taxon>Arthropoda</taxon>
        <taxon>Myriapoda</taxon>
        <taxon>Chilopoda</taxon>
        <taxon>Pleurostigmophora</taxon>
        <taxon>Scolopendromorpha</taxon>
        <taxon>Scolopendridae</taxon>
        <taxon>Scolopendra</taxon>
    </lineage>
</organism>
<name>A0A4D5R9G6_SCOVI</name>
<sequence length="82" mass="9424">MADTTVKRLPKPQLRGLLHTYMRKHGIIAAVFCAVSVIAVKFGVADRRKQSYAEFYKDYDADAVFEEMRKKNLFQSAPYPPQ</sequence>
<dbReference type="CDD" id="cd22901">
    <property type="entry name" value="CcO_VIc"/>
    <property type="match status" value="1"/>
</dbReference>
<keyword evidence="6 9" id="KW-1133">Transmembrane helix</keyword>
<comment type="similarity">
    <text evidence="3">Belongs to the cytochrome c oxidase subunit 6c family.</text>
</comment>
<accession>A0A4D5R9G6</accession>
<dbReference type="Gene3D" id="4.10.93.10">
    <property type="entry name" value="Mitochondrial cytochrome c oxidase subunit VIc/VIIs"/>
    <property type="match status" value="1"/>
</dbReference>
<evidence type="ECO:0000256" key="4">
    <source>
        <dbReference type="ARBA" id="ARBA00022692"/>
    </source>
</evidence>
<dbReference type="PANTHER" id="PTHR48416:SF1">
    <property type="entry name" value="CYTOCHROME C OXIDASE SUBUNIT 6C"/>
    <property type="match status" value="1"/>
</dbReference>
<keyword evidence="7" id="KW-0496">Mitochondrion</keyword>
<dbReference type="InterPro" id="IPR034884">
    <property type="entry name" value="Cytochrome_c_oxidase_VIc/VIIs"/>
</dbReference>
<dbReference type="Pfam" id="PF02937">
    <property type="entry name" value="COX6C"/>
    <property type="match status" value="1"/>
</dbReference>
<evidence type="ECO:0000256" key="5">
    <source>
        <dbReference type="ARBA" id="ARBA00022792"/>
    </source>
</evidence>
<feature type="transmembrane region" description="Helical" evidence="9">
    <location>
        <begin position="26"/>
        <end position="44"/>
    </location>
</feature>
<evidence type="ECO:0000256" key="7">
    <source>
        <dbReference type="ARBA" id="ARBA00023128"/>
    </source>
</evidence>
<evidence type="ECO:0000256" key="8">
    <source>
        <dbReference type="ARBA" id="ARBA00023136"/>
    </source>
</evidence>
<keyword evidence="4 9" id="KW-0812">Transmembrane</keyword>
<evidence type="ECO:0000256" key="6">
    <source>
        <dbReference type="ARBA" id="ARBA00022989"/>
    </source>
</evidence>
<evidence type="ECO:0000256" key="3">
    <source>
        <dbReference type="ARBA" id="ARBA00007204"/>
    </source>
</evidence>
<dbReference type="InterPro" id="IPR051389">
    <property type="entry name" value="Cytochrome_c_oxidase_VIc"/>
</dbReference>
<evidence type="ECO:0000313" key="10">
    <source>
        <dbReference type="EMBL" id="MIC88822.1"/>
    </source>
</evidence>
<comment type="pathway">
    <text evidence="2">Energy metabolism; oxidative phosphorylation.</text>
</comment>
<dbReference type="AlphaFoldDB" id="A0A4D5R9G6"/>
<evidence type="ECO:0000256" key="1">
    <source>
        <dbReference type="ARBA" id="ARBA00004434"/>
    </source>
</evidence>
<evidence type="ECO:0000256" key="2">
    <source>
        <dbReference type="ARBA" id="ARBA00004673"/>
    </source>
</evidence>